<keyword evidence="8" id="KW-0735">Signal-anchor</keyword>
<evidence type="ECO:0000256" key="14">
    <source>
        <dbReference type="ARBA" id="ARBA00042865"/>
    </source>
</evidence>
<evidence type="ECO:0000256" key="2">
    <source>
        <dbReference type="ARBA" id="ARBA00004648"/>
    </source>
</evidence>
<dbReference type="GO" id="GO:0015012">
    <property type="term" value="P:heparan sulfate proteoglycan biosynthetic process"/>
    <property type="evidence" value="ECO:0007669"/>
    <property type="project" value="TreeGrafter"/>
</dbReference>
<dbReference type="GO" id="GO:0046872">
    <property type="term" value="F:metal ion binding"/>
    <property type="evidence" value="ECO:0007669"/>
    <property type="project" value="UniProtKB-KW"/>
</dbReference>
<proteinExistence type="predicted"/>
<dbReference type="InterPro" id="IPR043538">
    <property type="entry name" value="XYLT"/>
</dbReference>
<evidence type="ECO:0000313" key="16">
    <source>
        <dbReference type="Proteomes" id="UP000220006"/>
    </source>
</evidence>
<name>A0A2A7I1Q1_BACCE</name>
<evidence type="ECO:0000256" key="11">
    <source>
        <dbReference type="ARBA" id="ARBA00023136"/>
    </source>
</evidence>
<dbReference type="GO" id="GO:0050650">
    <property type="term" value="P:chondroitin sulfate proteoglycan biosynthetic process"/>
    <property type="evidence" value="ECO:0007669"/>
    <property type="project" value="TreeGrafter"/>
</dbReference>
<keyword evidence="6" id="KW-0479">Metal-binding</keyword>
<evidence type="ECO:0000256" key="6">
    <source>
        <dbReference type="ARBA" id="ARBA00022723"/>
    </source>
</evidence>
<dbReference type="RefSeq" id="WP_097902845.1">
    <property type="nucleotide sequence ID" value="NZ_NVLK01000007.1"/>
</dbReference>
<dbReference type="PANTHER" id="PTHR46025">
    <property type="entry name" value="XYLOSYLTRANSFERASE OXT"/>
    <property type="match status" value="1"/>
</dbReference>
<dbReference type="Proteomes" id="UP000220006">
    <property type="component" value="Unassembled WGS sequence"/>
</dbReference>
<keyword evidence="13" id="KW-0325">Glycoprotein</keyword>
<gene>
    <name evidence="15" type="ORF">COM96_04650</name>
</gene>
<dbReference type="EMBL" id="NVLK01000007">
    <property type="protein sequence ID" value="PEC23151.1"/>
    <property type="molecule type" value="Genomic_DNA"/>
</dbReference>
<evidence type="ECO:0000256" key="7">
    <source>
        <dbReference type="ARBA" id="ARBA00022824"/>
    </source>
</evidence>
<dbReference type="Pfam" id="PF02485">
    <property type="entry name" value="Branch"/>
    <property type="match status" value="1"/>
</dbReference>
<dbReference type="GO" id="GO:0030158">
    <property type="term" value="F:protein xylosyltransferase activity"/>
    <property type="evidence" value="ECO:0007669"/>
    <property type="project" value="InterPro"/>
</dbReference>
<evidence type="ECO:0000313" key="15">
    <source>
        <dbReference type="EMBL" id="PEC23151.1"/>
    </source>
</evidence>
<evidence type="ECO:0000256" key="13">
    <source>
        <dbReference type="ARBA" id="ARBA00023180"/>
    </source>
</evidence>
<evidence type="ECO:0000256" key="12">
    <source>
        <dbReference type="ARBA" id="ARBA00023157"/>
    </source>
</evidence>
<dbReference type="PANTHER" id="PTHR46025:SF3">
    <property type="entry name" value="XYLOSYLTRANSFERASE OXT"/>
    <property type="match status" value="1"/>
</dbReference>
<keyword evidence="11" id="KW-0472">Membrane</keyword>
<keyword evidence="10" id="KW-0333">Golgi apparatus</keyword>
<evidence type="ECO:0000256" key="1">
    <source>
        <dbReference type="ARBA" id="ARBA00004323"/>
    </source>
</evidence>
<organism evidence="15 16">
    <name type="scientific">Bacillus cereus</name>
    <dbReference type="NCBI Taxonomy" id="1396"/>
    <lineage>
        <taxon>Bacteria</taxon>
        <taxon>Bacillati</taxon>
        <taxon>Bacillota</taxon>
        <taxon>Bacilli</taxon>
        <taxon>Bacillales</taxon>
        <taxon>Bacillaceae</taxon>
        <taxon>Bacillus</taxon>
        <taxon>Bacillus cereus group</taxon>
    </lineage>
</organism>
<evidence type="ECO:0000256" key="9">
    <source>
        <dbReference type="ARBA" id="ARBA00022989"/>
    </source>
</evidence>
<evidence type="ECO:0000256" key="8">
    <source>
        <dbReference type="ARBA" id="ARBA00022968"/>
    </source>
</evidence>
<dbReference type="InterPro" id="IPR003406">
    <property type="entry name" value="Glyco_trans_14"/>
</dbReference>
<comment type="caution">
    <text evidence="15">The sequence shown here is derived from an EMBL/GenBank/DDBJ whole genome shotgun (WGS) entry which is preliminary data.</text>
</comment>
<keyword evidence="4" id="KW-0808">Transferase</keyword>
<accession>A0A2A7I1Q1</accession>
<evidence type="ECO:0000256" key="10">
    <source>
        <dbReference type="ARBA" id="ARBA00023034"/>
    </source>
</evidence>
<dbReference type="AlphaFoldDB" id="A0A2A7I1Q1"/>
<evidence type="ECO:0000256" key="5">
    <source>
        <dbReference type="ARBA" id="ARBA00022692"/>
    </source>
</evidence>
<keyword evidence="5" id="KW-0812">Transmembrane</keyword>
<sequence>MNECKGMESYLTEFSGLVSKNRIENTTVPHTAYILQVHKNPDQVNGFINQIISEEQADVFVHIDKKTHNELCRKILRNPNVEVLDENIDVKWGDISQIDATILLLKKVLDKQKSYDFVCLRSGQDLLVKNGFRDFLLNNKNKIFMTATHIERSNSDVAFQNISWPKVARKQYNVFHPFRVFRRIIMRLYGWGFNIFPNPYKLPEELSLYHGSSWFCIPLDIARYIIDFLERNEWYYDAFKNALCPDEWFFQTIIMNSEYKSQVVNNNLIYLRWGQTFKTRNHPITFTLEDINSIESSDQYFARKFDQNFDKSVIEYFINRIKM</sequence>
<keyword evidence="9" id="KW-1133">Transmembrane helix</keyword>
<keyword evidence="7" id="KW-0256">Endoplasmic reticulum</keyword>
<evidence type="ECO:0000256" key="4">
    <source>
        <dbReference type="ARBA" id="ARBA00022679"/>
    </source>
</evidence>
<comment type="subcellular location">
    <subcellularLocation>
        <location evidence="2">Endoplasmic reticulum membrane</location>
        <topology evidence="2">Single-pass type II membrane protein</topology>
    </subcellularLocation>
    <subcellularLocation>
        <location evidence="1">Golgi apparatus membrane</location>
        <topology evidence="1">Single-pass type II membrane protein</topology>
    </subcellularLocation>
</comment>
<keyword evidence="12" id="KW-1015">Disulfide bond</keyword>
<dbReference type="GO" id="GO:0016020">
    <property type="term" value="C:membrane"/>
    <property type="evidence" value="ECO:0007669"/>
    <property type="project" value="InterPro"/>
</dbReference>
<reference evidence="15 16" key="1">
    <citation type="submission" date="2017-09" db="EMBL/GenBank/DDBJ databases">
        <title>Large-scale bioinformatics analysis of Bacillus genomes uncovers conserved roles of natural products in bacterial physiology.</title>
        <authorList>
            <consortium name="Agbiome Team Llc"/>
            <person name="Bleich R.M."/>
            <person name="Grubbs K.J."/>
            <person name="Santa Maria K.C."/>
            <person name="Allen S.E."/>
            <person name="Farag S."/>
            <person name="Shank E.A."/>
            <person name="Bowers A."/>
        </authorList>
    </citation>
    <scope>NUCLEOTIDE SEQUENCE [LARGE SCALE GENOMIC DNA]</scope>
    <source>
        <strain evidence="15 16">AFS096845</strain>
    </source>
</reference>
<evidence type="ECO:0000256" key="3">
    <source>
        <dbReference type="ARBA" id="ARBA00022676"/>
    </source>
</evidence>
<protein>
    <recommendedName>
        <fullName evidence="14">Peptide O-xylosyltransferase</fullName>
    </recommendedName>
</protein>
<keyword evidence="3" id="KW-0328">Glycosyltransferase</keyword>